<feature type="domain" description="F-box" evidence="2">
    <location>
        <begin position="42"/>
        <end position="78"/>
    </location>
</feature>
<proteinExistence type="predicted"/>
<dbReference type="CDD" id="cd09917">
    <property type="entry name" value="F-box_SF"/>
    <property type="match status" value="1"/>
</dbReference>
<dbReference type="Proteomes" id="UP000001861">
    <property type="component" value="Unassembled WGS sequence"/>
</dbReference>
<dbReference type="RefSeq" id="XP_001832552.2">
    <property type="nucleotide sequence ID" value="XM_001832500.2"/>
</dbReference>
<dbReference type="OrthoDB" id="3145038at2759"/>
<dbReference type="Gene3D" id="1.20.1280.50">
    <property type="match status" value="1"/>
</dbReference>
<name>A8NCK8_COPC7</name>
<dbReference type="EMBL" id="AACS02000009">
    <property type="protein sequence ID" value="EAU89301.2"/>
    <property type="molecule type" value="Genomic_DNA"/>
</dbReference>
<dbReference type="SUPFAM" id="SSF81383">
    <property type="entry name" value="F-box domain"/>
    <property type="match status" value="1"/>
</dbReference>
<protein>
    <recommendedName>
        <fullName evidence="2">F-box domain-containing protein</fullName>
    </recommendedName>
</protein>
<evidence type="ECO:0000256" key="1">
    <source>
        <dbReference type="SAM" id="MobiDB-lite"/>
    </source>
</evidence>
<feature type="region of interest" description="Disordered" evidence="1">
    <location>
        <begin position="1"/>
        <end position="26"/>
    </location>
</feature>
<dbReference type="eggNOG" id="ENOG502RCN4">
    <property type="taxonomic scope" value="Eukaryota"/>
</dbReference>
<dbReference type="InterPro" id="IPR001810">
    <property type="entry name" value="F-box_dom"/>
</dbReference>
<dbReference type="InParanoid" id="A8NCK8"/>
<dbReference type="HOGENOM" id="CLU_465405_0_0_1"/>
<dbReference type="GeneID" id="6009039"/>
<reference evidence="3 4" key="1">
    <citation type="journal article" date="2010" name="Proc. Natl. Acad. Sci. U.S.A.">
        <title>Insights into evolution of multicellular fungi from the assembled chromosomes of the mushroom Coprinopsis cinerea (Coprinus cinereus).</title>
        <authorList>
            <person name="Stajich J.E."/>
            <person name="Wilke S.K."/>
            <person name="Ahren D."/>
            <person name="Au C.H."/>
            <person name="Birren B.W."/>
            <person name="Borodovsky M."/>
            <person name="Burns C."/>
            <person name="Canback B."/>
            <person name="Casselton L.A."/>
            <person name="Cheng C.K."/>
            <person name="Deng J."/>
            <person name="Dietrich F.S."/>
            <person name="Fargo D.C."/>
            <person name="Farman M.L."/>
            <person name="Gathman A.C."/>
            <person name="Goldberg J."/>
            <person name="Guigo R."/>
            <person name="Hoegger P.J."/>
            <person name="Hooker J.B."/>
            <person name="Huggins A."/>
            <person name="James T.Y."/>
            <person name="Kamada T."/>
            <person name="Kilaru S."/>
            <person name="Kodira C."/>
            <person name="Kues U."/>
            <person name="Kupfer D."/>
            <person name="Kwan H.S."/>
            <person name="Lomsadze A."/>
            <person name="Li W."/>
            <person name="Lilly W.W."/>
            <person name="Ma L.J."/>
            <person name="Mackey A.J."/>
            <person name="Manning G."/>
            <person name="Martin F."/>
            <person name="Muraguchi H."/>
            <person name="Natvig D.O."/>
            <person name="Palmerini H."/>
            <person name="Ramesh M.A."/>
            <person name="Rehmeyer C.J."/>
            <person name="Roe B.A."/>
            <person name="Shenoy N."/>
            <person name="Stanke M."/>
            <person name="Ter-Hovhannisyan V."/>
            <person name="Tunlid A."/>
            <person name="Velagapudi R."/>
            <person name="Vision T.J."/>
            <person name="Zeng Q."/>
            <person name="Zolan M.E."/>
            <person name="Pukkila P.J."/>
        </authorList>
    </citation>
    <scope>NUCLEOTIDE SEQUENCE [LARGE SCALE GENOMIC DNA]</scope>
    <source>
        <strain evidence="4">Okayama-7 / 130 / ATCC MYA-4618 / FGSC 9003</strain>
    </source>
</reference>
<accession>A8NCK8</accession>
<dbReference type="AlphaFoldDB" id="A8NCK8"/>
<dbReference type="OMA" id="CEDIRIM"/>
<dbReference type="VEuPathDB" id="FungiDB:CC1G_03566"/>
<organism evidence="3 4">
    <name type="scientific">Coprinopsis cinerea (strain Okayama-7 / 130 / ATCC MYA-4618 / FGSC 9003)</name>
    <name type="common">Inky cap fungus</name>
    <name type="synonym">Hormographiella aspergillata</name>
    <dbReference type="NCBI Taxonomy" id="240176"/>
    <lineage>
        <taxon>Eukaryota</taxon>
        <taxon>Fungi</taxon>
        <taxon>Dikarya</taxon>
        <taxon>Basidiomycota</taxon>
        <taxon>Agaricomycotina</taxon>
        <taxon>Agaricomycetes</taxon>
        <taxon>Agaricomycetidae</taxon>
        <taxon>Agaricales</taxon>
        <taxon>Agaricineae</taxon>
        <taxon>Psathyrellaceae</taxon>
        <taxon>Coprinopsis</taxon>
    </lineage>
</organism>
<evidence type="ECO:0000259" key="2">
    <source>
        <dbReference type="Pfam" id="PF12937"/>
    </source>
</evidence>
<dbReference type="InterPro" id="IPR036047">
    <property type="entry name" value="F-box-like_dom_sf"/>
</dbReference>
<sequence length="552" mass="62367">MGEGGAIGRRKRTKIRKLAEDSPGPSSIKLEQPIPKCLASQDIMLNVQRFLDPQDLLTLRKTCKTWYDHSKNRAAWIRAAERVCLRNGIQKAWLPVREMSLSDLEHLTLSPSRFLRLLDNHNYDTVRPLLTRSLVPQPRAGDDDTFEINRAFLVPGGRFLITVTCQDADEHLYDAGCLLWDLGFGERYPMKLFPIAHLDFPDRLIITDITLSANGEAVIMPCFREHEDSYSTYIYSVSPGLEQPTFELRAEFNHIPLTAEPLGISEDRFLLWDRATGTVVVWDFENNMTSCWGTKAEDNISYGTTFGKTALLMANKQPTTQVYIYDIPPFEPRVDDFSRLVVSDITPPKLNFVRVCQPSDFSYFRSPHWMQHLLPSPFLAMLDWYESRDREDGTPAIDAHAAQRNGWGMELHAFLQANSAMPTVFPSLMGIAGNYVGPNWSPSSPDPPLKDNCGFADGHFVFFSSQELRNSPTRMLAVTSFSIPDPSLPTRPPHLSCSTIFINPHDRGNAPKPDRYDVCPFSGRVVAVTKDSYSGTKDEIRVMDLLVSPSQM</sequence>
<keyword evidence="4" id="KW-1185">Reference proteome</keyword>
<dbReference type="Pfam" id="PF12937">
    <property type="entry name" value="F-box-like"/>
    <property type="match status" value="1"/>
</dbReference>
<dbReference type="KEGG" id="cci:CC1G_03566"/>
<gene>
    <name evidence="3" type="ORF">CC1G_03566</name>
</gene>
<evidence type="ECO:0000313" key="3">
    <source>
        <dbReference type="EMBL" id="EAU89301.2"/>
    </source>
</evidence>
<comment type="caution">
    <text evidence="3">The sequence shown here is derived from an EMBL/GenBank/DDBJ whole genome shotgun (WGS) entry which is preliminary data.</text>
</comment>
<evidence type="ECO:0000313" key="4">
    <source>
        <dbReference type="Proteomes" id="UP000001861"/>
    </source>
</evidence>